<keyword evidence="2" id="KW-0479">Metal-binding</keyword>
<dbReference type="GO" id="GO:0008888">
    <property type="term" value="F:glycerol dehydrogenase (NAD+) activity"/>
    <property type="evidence" value="ECO:0007669"/>
    <property type="project" value="UniProtKB-EC"/>
</dbReference>
<dbReference type="PIRSF" id="PIRSF000112">
    <property type="entry name" value="Glycerol_dehydrogenase"/>
    <property type="match status" value="1"/>
</dbReference>
<dbReference type="CDD" id="cd08170">
    <property type="entry name" value="GlyDH"/>
    <property type="match status" value="1"/>
</dbReference>
<dbReference type="PROSITE" id="PS00913">
    <property type="entry name" value="ADH_IRON_1"/>
    <property type="match status" value="1"/>
</dbReference>
<dbReference type="InterPro" id="IPR016205">
    <property type="entry name" value="Glycerol_DH"/>
</dbReference>
<dbReference type="EMBL" id="JBHSLL010000025">
    <property type="protein sequence ID" value="MFC5386163.1"/>
    <property type="molecule type" value="Genomic_DNA"/>
</dbReference>
<proteinExistence type="inferred from homology"/>
<dbReference type="InterPro" id="IPR018211">
    <property type="entry name" value="ADH_Fe_CS"/>
</dbReference>
<dbReference type="RefSeq" id="WP_378229073.1">
    <property type="nucleotide sequence ID" value="NZ_JBHSLL010000025.1"/>
</dbReference>
<name>A0ABW0H2A0_9HYPH</name>
<reference evidence="11" key="1">
    <citation type="journal article" date="2019" name="Int. J. Syst. Evol. Microbiol.">
        <title>The Global Catalogue of Microorganisms (GCM) 10K type strain sequencing project: providing services to taxonomists for standard genome sequencing and annotation.</title>
        <authorList>
            <consortium name="The Broad Institute Genomics Platform"/>
            <consortium name="The Broad Institute Genome Sequencing Center for Infectious Disease"/>
            <person name="Wu L."/>
            <person name="Ma J."/>
        </authorList>
    </citation>
    <scope>NUCLEOTIDE SEQUENCE [LARGE SCALE GENOMIC DNA]</scope>
    <source>
        <strain evidence="11">CGMCC 4.1415</strain>
    </source>
</reference>
<dbReference type="EC" id="1.1.1.6" evidence="6"/>
<organism evidence="10 11">
    <name type="scientific">Aquamicrobium segne</name>
    <dbReference type="NCBI Taxonomy" id="469547"/>
    <lineage>
        <taxon>Bacteria</taxon>
        <taxon>Pseudomonadati</taxon>
        <taxon>Pseudomonadota</taxon>
        <taxon>Alphaproteobacteria</taxon>
        <taxon>Hyphomicrobiales</taxon>
        <taxon>Phyllobacteriaceae</taxon>
        <taxon>Aquamicrobium</taxon>
    </lineage>
</organism>
<evidence type="ECO:0000256" key="5">
    <source>
        <dbReference type="ARBA" id="ARBA00037918"/>
    </source>
</evidence>
<comment type="caution">
    <text evidence="10">The sequence shown here is derived from an EMBL/GenBank/DDBJ whole genome shotgun (WGS) entry which is preliminary data.</text>
</comment>
<comment type="catalytic activity">
    <reaction evidence="8">
        <text>glycerol + NAD(+) = dihydroxyacetone + NADH + H(+)</text>
        <dbReference type="Rhea" id="RHEA:13769"/>
        <dbReference type="ChEBI" id="CHEBI:15378"/>
        <dbReference type="ChEBI" id="CHEBI:16016"/>
        <dbReference type="ChEBI" id="CHEBI:17754"/>
        <dbReference type="ChEBI" id="CHEBI:57540"/>
        <dbReference type="ChEBI" id="CHEBI:57945"/>
        <dbReference type="EC" id="1.1.1.6"/>
    </reaction>
</comment>
<protein>
    <recommendedName>
        <fullName evidence="7">Glycerol dehydrogenase</fullName>
        <ecNumber evidence="6">1.1.1.6</ecNumber>
    </recommendedName>
</protein>
<dbReference type="Pfam" id="PF00465">
    <property type="entry name" value="Fe-ADH"/>
    <property type="match status" value="1"/>
</dbReference>
<evidence type="ECO:0000256" key="8">
    <source>
        <dbReference type="ARBA" id="ARBA00049006"/>
    </source>
</evidence>
<accession>A0ABW0H2A0</accession>
<comment type="similarity">
    <text evidence="1">Belongs to the iron-containing alcohol dehydrogenase family.</text>
</comment>
<dbReference type="NCBIfam" id="NF006941">
    <property type="entry name" value="PRK09423.1"/>
    <property type="match status" value="1"/>
</dbReference>
<evidence type="ECO:0000313" key="10">
    <source>
        <dbReference type="EMBL" id="MFC5386163.1"/>
    </source>
</evidence>
<dbReference type="PANTHER" id="PTHR43616">
    <property type="entry name" value="GLYCEROL DEHYDROGENASE"/>
    <property type="match status" value="1"/>
</dbReference>
<dbReference type="SUPFAM" id="SSF56796">
    <property type="entry name" value="Dehydroquinate synthase-like"/>
    <property type="match status" value="1"/>
</dbReference>
<evidence type="ECO:0000259" key="9">
    <source>
        <dbReference type="Pfam" id="PF00465"/>
    </source>
</evidence>
<evidence type="ECO:0000256" key="2">
    <source>
        <dbReference type="ARBA" id="ARBA00022723"/>
    </source>
</evidence>
<dbReference type="Gene3D" id="3.40.50.1970">
    <property type="match status" value="1"/>
</dbReference>
<dbReference type="InterPro" id="IPR001670">
    <property type="entry name" value="ADH_Fe/GldA"/>
</dbReference>
<evidence type="ECO:0000256" key="6">
    <source>
        <dbReference type="ARBA" id="ARBA00039147"/>
    </source>
</evidence>
<gene>
    <name evidence="10" type="ORF">ACFPLB_09310</name>
</gene>
<evidence type="ECO:0000256" key="1">
    <source>
        <dbReference type="ARBA" id="ARBA00007358"/>
    </source>
</evidence>
<comment type="pathway">
    <text evidence="5">Polyol metabolism; glycerol fermentation; glycerone phosphate from glycerol (oxidative route): step 1/2.</text>
</comment>
<evidence type="ECO:0000313" key="11">
    <source>
        <dbReference type="Proteomes" id="UP001596016"/>
    </source>
</evidence>
<dbReference type="PANTHER" id="PTHR43616:SF5">
    <property type="entry name" value="GLYCEROL DEHYDROGENASE 1"/>
    <property type="match status" value="1"/>
</dbReference>
<keyword evidence="4" id="KW-0520">NAD</keyword>
<dbReference type="Gene3D" id="1.20.1090.10">
    <property type="entry name" value="Dehydroquinate synthase-like - alpha domain"/>
    <property type="match status" value="1"/>
</dbReference>
<keyword evidence="11" id="KW-1185">Reference proteome</keyword>
<dbReference type="Proteomes" id="UP001596016">
    <property type="component" value="Unassembled WGS sequence"/>
</dbReference>
<sequence>MAERAYGGCAKYIQRDGELDRIGQHAATLGTSALLIVDGFILERYGERLHKSFSDAGVEAAAERFGGECWTGEVERLSEIARQNTVQMIVGVGGGKTVDTAKLVAMEFGLRLIIVPTIASSDAPTSAIAMRYHENGSTDRSVYLPRHPDFVIIDPKVVIEAPVRFLVAGMGDALTTWYEARANRDAGTKNYIAGGYRAPIAGLAIARQCHETLMNDGRAAKIAAENGRLTPAVQNIIEANTLLSGLGFENCGCSIAHGFHNGMSILPETHSMLHGEKAAYGVLVLLVMEGRPNEEIEEAFSFCEDIGLPTTLADLGLGNTSDDDLARGARAALGDNEPTHSTTAELSVESLLAAIYTVDALGRKRRETVIR</sequence>
<evidence type="ECO:0000256" key="3">
    <source>
        <dbReference type="ARBA" id="ARBA00023002"/>
    </source>
</evidence>
<evidence type="ECO:0000256" key="4">
    <source>
        <dbReference type="ARBA" id="ARBA00023027"/>
    </source>
</evidence>
<evidence type="ECO:0000256" key="7">
    <source>
        <dbReference type="ARBA" id="ARBA00040132"/>
    </source>
</evidence>
<keyword evidence="3 10" id="KW-0560">Oxidoreductase</keyword>
<feature type="domain" description="Alcohol dehydrogenase iron-type/glycerol dehydrogenase GldA" evidence="9">
    <location>
        <begin position="10"/>
        <end position="155"/>
    </location>
</feature>